<comment type="cofactor">
    <cofactor evidence="1">
        <name>FAD</name>
        <dbReference type="ChEBI" id="CHEBI:57692"/>
    </cofactor>
</comment>
<name>A0ABS0S6Z2_9HYPH</name>
<keyword evidence="4" id="KW-0560">Oxidoreductase</keyword>
<dbReference type="PANTHER" id="PTHR43557">
    <property type="entry name" value="APOPTOSIS-INDUCING FACTOR 1"/>
    <property type="match status" value="1"/>
</dbReference>
<dbReference type="PRINTS" id="PR00368">
    <property type="entry name" value="FADPNR"/>
</dbReference>
<dbReference type="Pfam" id="PF14759">
    <property type="entry name" value="Reductase_C"/>
    <property type="match status" value="1"/>
</dbReference>
<feature type="domain" description="FAD/NAD(P)-binding" evidence="5">
    <location>
        <begin position="2"/>
        <end position="296"/>
    </location>
</feature>
<dbReference type="SUPFAM" id="SSF55424">
    <property type="entry name" value="FAD/NAD-linked reductases, dimerisation (C-terminal) domain"/>
    <property type="match status" value="1"/>
</dbReference>
<evidence type="ECO:0000256" key="2">
    <source>
        <dbReference type="ARBA" id="ARBA00022630"/>
    </source>
</evidence>
<proteinExistence type="predicted"/>
<organism evidence="7 8">
    <name type="scientific">Aquamicrobium zhengzhouense</name>
    <dbReference type="NCBI Taxonomy" id="2781738"/>
    <lineage>
        <taxon>Bacteria</taxon>
        <taxon>Pseudomonadati</taxon>
        <taxon>Pseudomonadota</taxon>
        <taxon>Alphaproteobacteria</taxon>
        <taxon>Hyphomicrobiales</taxon>
        <taxon>Phyllobacteriaceae</taxon>
        <taxon>Aquamicrobium</taxon>
    </lineage>
</organism>
<evidence type="ECO:0000313" key="8">
    <source>
        <dbReference type="Proteomes" id="UP000601789"/>
    </source>
</evidence>
<dbReference type="PANTHER" id="PTHR43557:SF2">
    <property type="entry name" value="RIESKE DOMAIN-CONTAINING PROTEIN-RELATED"/>
    <property type="match status" value="1"/>
</dbReference>
<accession>A0ABS0S6Z2</accession>
<dbReference type="Gene3D" id="3.50.50.60">
    <property type="entry name" value="FAD/NAD(P)-binding domain"/>
    <property type="match status" value="2"/>
</dbReference>
<protein>
    <submittedName>
        <fullName evidence="7">FAD-dependent oxidoreductase</fullName>
    </submittedName>
</protein>
<comment type="caution">
    <text evidence="7">The sequence shown here is derived from an EMBL/GenBank/DDBJ whole genome shotgun (WGS) entry which is preliminary data.</text>
</comment>
<dbReference type="InterPro" id="IPR028202">
    <property type="entry name" value="Reductase_C"/>
</dbReference>
<dbReference type="InterPro" id="IPR016156">
    <property type="entry name" value="FAD/NAD-linked_Rdtase_dimer_sf"/>
</dbReference>
<evidence type="ECO:0000256" key="4">
    <source>
        <dbReference type="ARBA" id="ARBA00023002"/>
    </source>
</evidence>
<dbReference type="SUPFAM" id="SSF51905">
    <property type="entry name" value="FAD/NAD(P)-binding domain"/>
    <property type="match status" value="2"/>
</dbReference>
<dbReference type="Gene3D" id="3.30.390.30">
    <property type="match status" value="1"/>
</dbReference>
<keyword evidence="3" id="KW-0274">FAD</keyword>
<feature type="domain" description="Reductase C-terminal" evidence="6">
    <location>
        <begin position="315"/>
        <end position="398"/>
    </location>
</feature>
<dbReference type="Proteomes" id="UP000601789">
    <property type="component" value="Unassembled WGS sequence"/>
</dbReference>
<evidence type="ECO:0000256" key="3">
    <source>
        <dbReference type="ARBA" id="ARBA00022827"/>
    </source>
</evidence>
<sequence>MVIIGSGQAGVECAVALRHEGFEGSIVMIGDEPDLPYQRPPLSKEFLKSVEDSSLPLKGEGVYSSSHIERRLGETVRRIDREAKQVELSSGERLSYDHLVIATGARNRFPPIEGLDVSKVLELRTLAHARVLTARLDGLRHVTIIGGGFIGLEVAALLRQRDIAVDVLEFADRLMGRVLSPLMSEQFLSLHAEMGTRIRLQTVAHAVAENATGFTVTLSDGDTLETDAIVMAAGVVPNAELAMEAGLEVENGVVVDEMLRTSDASISAIGDVAAHPNKWGVGRIRLESVQNAVDQGKCVAARIAGKPYEYSDLPWFWSHQGKAKLQIAGLNMGMDSSVLRGDPADGKYSVFVYRGDQLVAVESMNAPADHMVARRLLAAGVNVTKEQAADRSVDLKGMIPRPTA</sequence>
<reference evidence="7 8" key="1">
    <citation type="submission" date="2020-10" db="EMBL/GenBank/DDBJ databases">
        <title>Aquamicrobium zhengzhouensis sp. nov., a exopolysaccharide producing bacterium isolated from farmland soil.</title>
        <authorList>
            <person name="Wang X."/>
        </authorList>
    </citation>
    <scope>NUCLEOTIDE SEQUENCE [LARGE SCALE GENOMIC DNA]</scope>
    <source>
        <strain evidence="8">cd-1</strain>
    </source>
</reference>
<evidence type="ECO:0000259" key="6">
    <source>
        <dbReference type="Pfam" id="PF14759"/>
    </source>
</evidence>
<dbReference type="InterPro" id="IPR050446">
    <property type="entry name" value="FAD-oxidoreductase/Apoptosis"/>
</dbReference>
<evidence type="ECO:0000259" key="5">
    <source>
        <dbReference type="Pfam" id="PF07992"/>
    </source>
</evidence>
<dbReference type="InterPro" id="IPR023753">
    <property type="entry name" value="FAD/NAD-binding_dom"/>
</dbReference>
<evidence type="ECO:0000313" key="7">
    <source>
        <dbReference type="EMBL" id="MBI1619055.1"/>
    </source>
</evidence>
<dbReference type="PRINTS" id="PR00411">
    <property type="entry name" value="PNDRDTASEI"/>
</dbReference>
<evidence type="ECO:0000256" key="1">
    <source>
        <dbReference type="ARBA" id="ARBA00001974"/>
    </source>
</evidence>
<dbReference type="Pfam" id="PF07992">
    <property type="entry name" value="Pyr_redox_2"/>
    <property type="match status" value="1"/>
</dbReference>
<keyword evidence="2" id="KW-0285">Flavoprotein</keyword>
<dbReference type="InterPro" id="IPR036188">
    <property type="entry name" value="FAD/NAD-bd_sf"/>
</dbReference>
<dbReference type="EMBL" id="JADGMQ010000001">
    <property type="protein sequence ID" value="MBI1619055.1"/>
    <property type="molecule type" value="Genomic_DNA"/>
</dbReference>
<gene>
    <name evidence="7" type="ORF">IOD40_00040</name>
</gene>
<keyword evidence="8" id="KW-1185">Reference proteome</keyword>